<reference evidence="1 2" key="1">
    <citation type="submission" date="2017-02" db="EMBL/GenBank/DDBJ databases">
        <title>Complete genome sequences of Mycobacterium kansasii strains isolated from rhesus macaques.</title>
        <authorList>
            <person name="Panda A."/>
            <person name="Nagaraj S."/>
            <person name="Zhao X."/>
            <person name="Tettelin H."/>
            <person name="Detolla L.J."/>
        </authorList>
    </citation>
    <scope>NUCLEOTIDE SEQUENCE [LARGE SCALE GENOMIC DNA]</scope>
    <source>
        <strain evidence="1 2">11-3813</strain>
    </source>
</reference>
<sequence length="71" mass="8415">MAGTREGVMGPTVLGLRSLVAPVELLIVRLRRPLHISRRHRLVRRGTIFRLLRRWRIPRVIRHVAKLLFLY</sequence>
<gene>
    <name evidence="1" type="ORF">BZL30_2889</name>
</gene>
<dbReference type="EMBL" id="MVBM01000002">
    <property type="protein sequence ID" value="OOK79382.1"/>
    <property type="molecule type" value="Genomic_DNA"/>
</dbReference>
<keyword evidence="1" id="KW-0645">Protease</keyword>
<dbReference type="Proteomes" id="UP000189229">
    <property type="component" value="Unassembled WGS sequence"/>
</dbReference>
<evidence type="ECO:0000313" key="2">
    <source>
        <dbReference type="Proteomes" id="UP000189229"/>
    </source>
</evidence>
<protein>
    <submittedName>
        <fullName evidence="1">Serine protease pepD domain protein</fullName>
    </submittedName>
</protein>
<comment type="caution">
    <text evidence="1">The sequence shown here is derived from an EMBL/GenBank/DDBJ whole genome shotgun (WGS) entry which is preliminary data.</text>
</comment>
<dbReference type="GO" id="GO:0008233">
    <property type="term" value="F:peptidase activity"/>
    <property type="evidence" value="ECO:0007669"/>
    <property type="project" value="UniProtKB-KW"/>
</dbReference>
<organism evidence="1 2">
    <name type="scientific">Mycobacterium kansasii</name>
    <dbReference type="NCBI Taxonomy" id="1768"/>
    <lineage>
        <taxon>Bacteria</taxon>
        <taxon>Bacillati</taxon>
        <taxon>Actinomycetota</taxon>
        <taxon>Actinomycetes</taxon>
        <taxon>Mycobacteriales</taxon>
        <taxon>Mycobacteriaceae</taxon>
        <taxon>Mycobacterium</taxon>
    </lineage>
</organism>
<proteinExistence type="predicted"/>
<accession>A0A1V3XJS4</accession>
<dbReference type="GO" id="GO:0006508">
    <property type="term" value="P:proteolysis"/>
    <property type="evidence" value="ECO:0007669"/>
    <property type="project" value="UniProtKB-KW"/>
</dbReference>
<dbReference type="AlphaFoldDB" id="A0A1V3XJS4"/>
<evidence type="ECO:0000313" key="1">
    <source>
        <dbReference type="EMBL" id="OOK79382.1"/>
    </source>
</evidence>
<keyword evidence="1" id="KW-0378">Hydrolase</keyword>
<name>A0A1V3XJS4_MYCKA</name>